<proteinExistence type="predicted"/>
<feature type="compositionally biased region" description="Basic residues" evidence="1">
    <location>
        <begin position="125"/>
        <end position="136"/>
    </location>
</feature>
<reference evidence="3" key="1">
    <citation type="journal article" date="2010" name="Science">
        <title>Signatures of adaptation to obligate biotrophy in the Hyaloperonospora arabidopsidis genome.</title>
        <authorList>
            <person name="Baxter L."/>
            <person name="Tripathy S."/>
            <person name="Ishaque N."/>
            <person name="Boot N."/>
            <person name="Cabral A."/>
            <person name="Kemen E."/>
            <person name="Thines M."/>
            <person name="Ah-Fong A."/>
            <person name="Anderson R."/>
            <person name="Badejoko W."/>
            <person name="Bittner-Eddy P."/>
            <person name="Boore J.L."/>
            <person name="Chibucos M.C."/>
            <person name="Coates M."/>
            <person name="Dehal P."/>
            <person name="Delehaunty K."/>
            <person name="Dong S."/>
            <person name="Downton P."/>
            <person name="Dumas B."/>
            <person name="Fabro G."/>
            <person name="Fronick C."/>
            <person name="Fuerstenberg S.I."/>
            <person name="Fulton L."/>
            <person name="Gaulin E."/>
            <person name="Govers F."/>
            <person name="Hughes L."/>
            <person name="Humphray S."/>
            <person name="Jiang R.H."/>
            <person name="Judelson H."/>
            <person name="Kamoun S."/>
            <person name="Kyung K."/>
            <person name="Meijer H."/>
            <person name="Minx P."/>
            <person name="Morris P."/>
            <person name="Nelson J."/>
            <person name="Phuntumart V."/>
            <person name="Qutob D."/>
            <person name="Rehmany A."/>
            <person name="Rougon-Cardoso A."/>
            <person name="Ryden P."/>
            <person name="Torto-Alalibo T."/>
            <person name="Studholme D."/>
            <person name="Wang Y."/>
            <person name="Win J."/>
            <person name="Wood J."/>
            <person name="Clifton S.W."/>
            <person name="Rogers J."/>
            <person name="Van den Ackerveken G."/>
            <person name="Jones J.D."/>
            <person name="McDowell J.M."/>
            <person name="Beynon J."/>
            <person name="Tyler B.M."/>
        </authorList>
    </citation>
    <scope>NUCLEOTIDE SEQUENCE [LARGE SCALE GENOMIC DNA]</scope>
    <source>
        <strain evidence="3">Emoy2</strain>
    </source>
</reference>
<dbReference type="EMBL" id="JH598725">
    <property type="status" value="NOT_ANNOTATED_CDS"/>
    <property type="molecule type" value="Genomic_DNA"/>
</dbReference>
<dbReference type="Proteomes" id="UP000011713">
    <property type="component" value="Unassembled WGS sequence"/>
</dbReference>
<protein>
    <submittedName>
        <fullName evidence="2">Uncharacterized protein</fullName>
    </submittedName>
</protein>
<dbReference type="VEuPathDB" id="FungiDB:HpaG809430"/>
<dbReference type="HOGENOM" id="CLU_1879385_0_0_1"/>
<feature type="compositionally biased region" description="Basic and acidic residues" evidence="1">
    <location>
        <begin position="104"/>
        <end position="124"/>
    </location>
</feature>
<evidence type="ECO:0000256" key="1">
    <source>
        <dbReference type="SAM" id="MobiDB-lite"/>
    </source>
</evidence>
<organism evidence="2 3">
    <name type="scientific">Hyaloperonospora arabidopsidis (strain Emoy2)</name>
    <name type="common">Downy mildew agent</name>
    <name type="synonym">Peronospora arabidopsidis</name>
    <dbReference type="NCBI Taxonomy" id="559515"/>
    <lineage>
        <taxon>Eukaryota</taxon>
        <taxon>Sar</taxon>
        <taxon>Stramenopiles</taxon>
        <taxon>Oomycota</taxon>
        <taxon>Peronosporomycetes</taxon>
        <taxon>Peronosporales</taxon>
        <taxon>Peronosporaceae</taxon>
        <taxon>Hyaloperonospora</taxon>
    </lineage>
</organism>
<dbReference type="EnsemblProtists" id="HpaT809430">
    <property type="protein sequence ID" value="HpaP809430"/>
    <property type="gene ID" value="HpaG809430"/>
</dbReference>
<sequence>MADEALEAIAGIIGPRKYTLPHFLQFAEELRAKAKWLNEDKAAAKDEDKVKADTVWTSQRVQLCLYAEARDSDASASPLCAKAKKAASFVTKRKRNNAVMKPLSTDEKKAKVQKEDATDKERLLRRSQRKRQRSMG</sequence>
<name>M4BSJ6_HYAAE</name>
<dbReference type="STRING" id="559515.M4BSJ6"/>
<dbReference type="InParanoid" id="M4BSJ6"/>
<keyword evidence="3" id="KW-1185">Reference proteome</keyword>
<evidence type="ECO:0000313" key="3">
    <source>
        <dbReference type="Proteomes" id="UP000011713"/>
    </source>
</evidence>
<feature type="region of interest" description="Disordered" evidence="1">
    <location>
        <begin position="99"/>
        <end position="136"/>
    </location>
</feature>
<accession>M4BSJ6</accession>
<dbReference type="AlphaFoldDB" id="M4BSJ6"/>
<evidence type="ECO:0000313" key="2">
    <source>
        <dbReference type="EnsemblProtists" id="HpaP809430"/>
    </source>
</evidence>
<reference evidence="2" key="2">
    <citation type="submission" date="2015-06" db="UniProtKB">
        <authorList>
            <consortium name="EnsemblProtists"/>
        </authorList>
    </citation>
    <scope>IDENTIFICATION</scope>
    <source>
        <strain evidence="2">Emoy2</strain>
    </source>
</reference>
<dbReference type="eggNOG" id="ENOG502QR55">
    <property type="taxonomic scope" value="Eukaryota"/>
</dbReference>